<dbReference type="GO" id="GO:0005886">
    <property type="term" value="C:plasma membrane"/>
    <property type="evidence" value="ECO:0007669"/>
    <property type="project" value="UniProtKB-SubCell"/>
</dbReference>
<keyword evidence="10" id="KW-1185">Reference proteome</keyword>
<evidence type="ECO:0000256" key="4">
    <source>
        <dbReference type="ARBA" id="ARBA00022475"/>
    </source>
</evidence>
<organism evidence="9 10">
    <name type="scientific">Rugamonas aquatica</name>
    <dbReference type="NCBI Taxonomy" id="2743357"/>
    <lineage>
        <taxon>Bacteria</taxon>
        <taxon>Pseudomonadati</taxon>
        <taxon>Pseudomonadota</taxon>
        <taxon>Betaproteobacteria</taxon>
        <taxon>Burkholderiales</taxon>
        <taxon>Oxalobacteraceae</taxon>
        <taxon>Telluria group</taxon>
        <taxon>Rugamonas</taxon>
    </lineage>
</organism>
<dbReference type="PANTHER" id="PTHR30269">
    <property type="entry name" value="TRANSMEMBRANE PROTEIN YFCA"/>
    <property type="match status" value="1"/>
</dbReference>
<reference evidence="9 10" key="1">
    <citation type="submission" date="2019-10" db="EMBL/GenBank/DDBJ databases">
        <title>Two novel species isolated from a subtropical stream in China.</title>
        <authorList>
            <person name="Lu H."/>
        </authorList>
    </citation>
    <scope>NUCLEOTIDE SEQUENCE [LARGE SCALE GENOMIC DNA]</scope>
    <source>
        <strain evidence="9 10">FT29W</strain>
    </source>
</reference>
<dbReference type="EMBL" id="WHUG01000005">
    <property type="protein sequence ID" value="MQA39687.1"/>
    <property type="molecule type" value="Genomic_DNA"/>
</dbReference>
<feature type="transmembrane region" description="Helical" evidence="8">
    <location>
        <begin position="79"/>
        <end position="99"/>
    </location>
</feature>
<feature type="transmembrane region" description="Helical" evidence="8">
    <location>
        <begin position="106"/>
        <end position="125"/>
    </location>
</feature>
<dbReference type="InterPro" id="IPR052017">
    <property type="entry name" value="TSUP"/>
</dbReference>
<evidence type="ECO:0000313" key="10">
    <source>
        <dbReference type="Proteomes" id="UP000440498"/>
    </source>
</evidence>
<comment type="subcellular location">
    <subcellularLocation>
        <location evidence="1 8">Cell membrane</location>
        <topology evidence="1 8">Multi-pass membrane protein</topology>
    </subcellularLocation>
</comment>
<comment type="caution">
    <text evidence="9">The sequence shown here is derived from an EMBL/GenBank/DDBJ whole genome shotgun (WGS) entry which is preliminary data.</text>
</comment>
<sequence length="254" mass="26390">MPPVPPLEIHIVLMVAAAGFLAGVQNALAGGGSFITFPALLLAGLNPLAANMTSTIALFPSQTTSAYAGRKLTGDVGPLTFKQMLIISAIGGIFGAILLLNTPPSFFARLVPWLVLFATSVFAWGSFRKKPLHAAGSMPRWTLVLVQSCIAIYGGYFGGGIGFLMLAALTIAGQQVRTAAATKNVLAMAMNAAATLIFATSSLISWPAALALCVGGIAGGLCGGWLIHRLPEKVMRGFVVIVGAVLTIWMFSRT</sequence>
<gene>
    <name evidence="9" type="ORF">GEV02_16160</name>
</gene>
<name>A0A6A7N439_9BURK</name>
<evidence type="ECO:0000256" key="5">
    <source>
        <dbReference type="ARBA" id="ARBA00022692"/>
    </source>
</evidence>
<feature type="transmembrane region" description="Helical" evidence="8">
    <location>
        <begin position="145"/>
        <end position="172"/>
    </location>
</feature>
<dbReference type="Pfam" id="PF01925">
    <property type="entry name" value="TauE"/>
    <property type="match status" value="1"/>
</dbReference>
<keyword evidence="7 8" id="KW-0472">Membrane</keyword>
<dbReference type="Proteomes" id="UP000440498">
    <property type="component" value="Unassembled WGS sequence"/>
</dbReference>
<evidence type="ECO:0000256" key="3">
    <source>
        <dbReference type="ARBA" id="ARBA00022448"/>
    </source>
</evidence>
<feature type="transmembrane region" description="Helical" evidence="8">
    <location>
        <begin position="234"/>
        <end position="252"/>
    </location>
</feature>
<keyword evidence="3" id="KW-0813">Transport</keyword>
<evidence type="ECO:0000313" key="9">
    <source>
        <dbReference type="EMBL" id="MQA39687.1"/>
    </source>
</evidence>
<protein>
    <recommendedName>
        <fullName evidence="8">Probable membrane transporter protein</fullName>
    </recommendedName>
</protein>
<keyword evidence="5 8" id="KW-0812">Transmembrane</keyword>
<keyword evidence="6 8" id="KW-1133">Transmembrane helix</keyword>
<proteinExistence type="inferred from homology"/>
<evidence type="ECO:0000256" key="7">
    <source>
        <dbReference type="ARBA" id="ARBA00023136"/>
    </source>
</evidence>
<evidence type="ECO:0000256" key="8">
    <source>
        <dbReference type="RuleBase" id="RU363041"/>
    </source>
</evidence>
<feature type="transmembrane region" description="Helical" evidence="8">
    <location>
        <begin position="36"/>
        <end position="59"/>
    </location>
</feature>
<keyword evidence="4 8" id="KW-1003">Cell membrane</keyword>
<evidence type="ECO:0000256" key="2">
    <source>
        <dbReference type="ARBA" id="ARBA00009142"/>
    </source>
</evidence>
<accession>A0A6A7N439</accession>
<feature type="transmembrane region" description="Helical" evidence="8">
    <location>
        <begin position="184"/>
        <end position="203"/>
    </location>
</feature>
<dbReference type="RefSeq" id="WP_152838945.1">
    <property type="nucleotide sequence ID" value="NZ_WHUG01000005.1"/>
</dbReference>
<feature type="transmembrane region" description="Helical" evidence="8">
    <location>
        <begin position="209"/>
        <end position="227"/>
    </location>
</feature>
<evidence type="ECO:0000256" key="1">
    <source>
        <dbReference type="ARBA" id="ARBA00004651"/>
    </source>
</evidence>
<dbReference type="AlphaFoldDB" id="A0A6A7N439"/>
<comment type="similarity">
    <text evidence="2 8">Belongs to the 4-toluene sulfonate uptake permease (TSUP) (TC 2.A.102) family.</text>
</comment>
<dbReference type="InterPro" id="IPR002781">
    <property type="entry name" value="TM_pro_TauE-like"/>
</dbReference>
<dbReference type="PANTHER" id="PTHR30269:SF0">
    <property type="entry name" value="MEMBRANE TRANSPORTER PROTEIN YFCA-RELATED"/>
    <property type="match status" value="1"/>
</dbReference>
<feature type="transmembrane region" description="Helical" evidence="8">
    <location>
        <begin position="6"/>
        <end position="24"/>
    </location>
</feature>
<evidence type="ECO:0000256" key="6">
    <source>
        <dbReference type="ARBA" id="ARBA00022989"/>
    </source>
</evidence>